<dbReference type="InterPro" id="IPR011048">
    <property type="entry name" value="Haem_d1_sf"/>
</dbReference>
<evidence type="ECO:0000313" key="4">
    <source>
        <dbReference type="Proteomes" id="UP000018211"/>
    </source>
</evidence>
<evidence type="ECO:0000256" key="2">
    <source>
        <dbReference type="ARBA" id="ARBA00022526"/>
    </source>
</evidence>
<dbReference type="GO" id="GO:0006006">
    <property type="term" value="P:glucose metabolic process"/>
    <property type="evidence" value="ECO:0007669"/>
    <property type="project" value="UniProtKB-KW"/>
</dbReference>
<dbReference type="Gene3D" id="2.130.10.10">
    <property type="entry name" value="YVTN repeat-like/Quinoprotein amine dehydrogenase"/>
    <property type="match status" value="1"/>
</dbReference>
<accession>A0AAV2VL55</accession>
<dbReference type="GO" id="GO:0017057">
    <property type="term" value="F:6-phosphogluconolactonase activity"/>
    <property type="evidence" value="ECO:0007669"/>
    <property type="project" value="TreeGrafter"/>
</dbReference>
<organism evidence="3 4">
    <name type="scientific">Vibrio nigripulchritudo SOn1</name>
    <dbReference type="NCBI Taxonomy" id="1238450"/>
    <lineage>
        <taxon>Bacteria</taxon>
        <taxon>Pseudomonadati</taxon>
        <taxon>Pseudomonadota</taxon>
        <taxon>Gammaproteobacteria</taxon>
        <taxon>Vibrionales</taxon>
        <taxon>Vibrionaceae</taxon>
        <taxon>Vibrio</taxon>
    </lineage>
</organism>
<dbReference type="SUPFAM" id="SSF51004">
    <property type="entry name" value="C-terminal (heme d1) domain of cytochrome cd1-nitrite reductase"/>
    <property type="match status" value="1"/>
</dbReference>
<keyword evidence="2" id="KW-0313">Glucose metabolism</keyword>
<dbReference type="Pfam" id="PF10282">
    <property type="entry name" value="Lactonase"/>
    <property type="match status" value="1"/>
</dbReference>
<evidence type="ECO:0000256" key="1">
    <source>
        <dbReference type="ARBA" id="ARBA00005564"/>
    </source>
</evidence>
<dbReference type="InterPro" id="IPR050282">
    <property type="entry name" value="Cycloisomerase_2"/>
</dbReference>
<dbReference type="InterPro" id="IPR015943">
    <property type="entry name" value="WD40/YVTN_repeat-like_dom_sf"/>
</dbReference>
<dbReference type="Proteomes" id="UP000018211">
    <property type="component" value="Unassembled WGS sequence"/>
</dbReference>
<dbReference type="InterPro" id="IPR019405">
    <property type="entry name" value="Lactonase_7-beta_prop"/>
</dbReference>
<sequence length="376" mass="42383">MKLEKDYQLVIGTYSDIDALAHQPYSPVPGEGMYCTTLTQQGKLVVNNSVESLNPAVLIPSADSKYLYAILETIRENGTVIQYEVQKDGSLKELSSFQANGKSTCYVSFSPNNDAAIVINYWDAIIDVVAVDAEGRLGEVIQTFKQYYRPETEWRQVENREDHWGNRQVGPHAHCAHFWHDWVFIPDLGENAVFQYRWDAESRTLTRETWIEFEPGSGPRHMAMHPTLDICYVSNELFNTVCAAQLDSSDPSEIKPRLIPFQYKSTLENHDQISYVSEIKLSPDAQFLYVSNRGDNSIAVFKVLEDGKLDLVDITSTGGKFPRHFAISPCGHAAVVSNQDTGNVIVFSRDIESGLISMTDEIIDIPAPNYIRFLDL</sequence>
<dbReference type="AlphaFoldDB" id="A0AAV2VL55"/>
<name>A0AAV2VL55_9VIBR</name>
<dbReference type="RefSeq" id="WP_022610799.1">
    <property type="nucleotide sequence ID" value="NZ_LK391965.1"/>
</dbReference>
<evidence type="ECO:0000313" key="3">
    <source>
        <dbReference type="EMBL" id="CCO45226.1"/>
    </source>
</evidence>
<dbReference type="PANTHER" id="PTHR30344:SF1">
    <property type="entry name" value="6-PHOSPHOGLUCONOLACTONASE"/>
    <property type="match status" value="1"/>
</dbReference>
<comment type="caution">
    <text evidence="3">The sequence shown here is derived from an EMBL/GenBank/DDBJ whole genome shotgun (WGS) entry which is preliminary data.</text>
</comment>
<protein>
    <submittedName>
        <fullName evidence="3">3-carboxy-cis,cis-muconate lactonizing enzyme family</fullName>
    </submittedName>
</protein>
<proteinExistence type="inferred from homology"/>
<keyword evidence="2" id="KW-0119">Carbohydrate metabolism</keyword>
<dbReference type="PANTHER" id="PTHR30344">
    <property type="entry name" value="6-PHOSPHOGLUCONOLACTONASE-RELATED"/>
    <property type="match status" value="1"/>
</dbReference>
<comment type="similarity">
    <text evidence="1">Belongs to the cycloisomerase 2 family.</text>
</comment>
<gene>
    <name evidence="3" type="ORF">VIBNISOn1_1420026</name>
</gene>
<dbReference type="EMBL" id="CAOF01000049">
    <property type="protein sequence ID" value="CCO45226.1"/>
    <property type="molecule type" value="Genomic_DNA"/>
</dbReference>
<reference evidence="3 4" key="1">
    <citation type="journal article" date="2013" name="ISME J.">
        <title>Comparative genomics of pathogenic lineages of Vibrio nigripulchritudo identifies virulence-associated traits.</title>
        <authorList>
            <person name="Goudenege D."/>
            <person name="Labreuche Y."/>
            <person name="Krin E."/>
            <person name="Ansquer D."/>
            <person name="Mangenot S."/>
            <person name="Calteau A."/>
            <person name="Medigue C."/>
            <person name="Mazel D."/>
            <person name="Polz M.F."/>
            <person name="Le Roux F."/>
        </authorList>
    </citation>
    <scope>NUCLEOTIDE SEQUENCE [LARGE SCALE GENOMIC DNA]</scope>
    <source>
        <strain evidence="3 4">SOn1</strain>
    </source>
</reference>